<accession>A0A0P1GI07</accession>
<evidence type="ECO:0000256" key="1">
    <source>
        <dbReference type="ARBA" id="ARBA00001974"/>
    </source>
</evidence>
<name>A0A0P1GI07_9RHOB</name>
<evidence type="ECO:0000313" key="11">
    <source>
        <dbReference type="Proteomes" id="UP000054935"/>
    </source>
</evidence>
<feature type="domain" description="Acyl-CoA dehydrogenase/oxidase C-terminal" evidence="7">
    <location>
        <begin position="222"/>
        <end position="344"/>
    </location>
</feature>
<keyword evidence="3 6" id="KW-0285">Flavoprotein</keyword>
<sequence>MQFKLTEERQMLQDGLRRYLADSTDHEKIAAATDGATGLDHALWDGLAEMGLPGAMFTEDQGGFGGEGFDIMTVAEELGRAGLPTPLIDSALLSGTVLAETRPELTQDLVAGKIVGFAHAEPGARYDLAHVATRAEKTAEGWTLTGNKAIVQFALAADGFVVSARTSGATDAKEGISLFLVPHEHVTLRDYPLNGGGRAAEMTLDATLPEDALLGEAGAAYALIETAHARAIAGQCAEALGLMETIKDLTVDYLRQRRQFGQPIGKFQALQHRMADVLIEIEQARSAVINLCGNLDTPERDLHVSAAKNLIGRVARQVVEESIQMHGGIGMTMEYALGHFAKRLSMVDHRFGDADTHLERFIHLSQSAA</sequence>
<evidence type="ECO:0000259" key="7">
    <source>
        <dbReference type="Pfam" id="PF00441"/>
    </source>
</evidence>
<keyword evidence="11" id="KW-1185">Reference proteome</keyword>
<dbReference type="SUPFAM" id="SSF47203">
    <property type="entry name" value="Acyl-CoA dehydrogenase C-terminal domain-like"/>
    <property type="match status" value="1"/>
</dbReference>
<dbReference type="EMBL" id="CYSE01000008">
    <property type="protein sequence ID" value="CUH81648.1"/>
    <property type="molecule type" value="Genomic_DNA"/>
</dbReference>
<dbReference type="Gene3D" id="1.10.540.10">
    <property type="entry name" value="Acyl-CoA dehydrogenase/oxidase, N-terminal domain"/>
    <property type="match status" value="1"/>
</dbReference>
<dbReference type="Gene3D" id="1.20.140.10">
    <property type="entry name" value="Butyryl-CoA Dehydrogenase, subunit A, domain 3"/>
    <property type="match status" value="1"/>
</dbReference>
<dbReference type="InterPro" id="IPR037069">
    <property type="entry name" value="AcylCoA_DH/ox_N_sf"/>
</dbReference>
<dbReference type="Pfam" id="PF00441">
    <property type="entry name" value="Acyl-CoA_dh_1"/>
    <property type="match status" value="1"/>
</dbReference>
<dbReference type="InterPro" id="IPR009075">
    <property type="entry name" value="AcylCo_DH/oxidase_C"/>
</dbReference>
<dbReference type="InterPro" id="IPR006091">
    <property type="entry name" value="Acyl-CoA_Oxase/DH_mid-dom"/>
</dbReference>
<dbReference type="InterPro" id="IPR013786">
    <property type="entry name" value="AcylCoA_DH/ox_N"/>
</dbReference>
<keyword evidence="4 6" id="KW-0274">FAD</keyword>
<dbReference type="InterPro" id="IPR046373">
    <property type="entry name" value="Acyl-CoA_Oxase/DH_mid-dom_sf"/>
</dbReference>
<evidence type="ECO:0000313" key="10">
    <source>
        <dbReference type="EMBL" id="CUH81648.1"/>
    </source>
</evidence>
<dbReference type="STRING" id="441103.TRN7648_03578"/>
<dbReference type="GO" id="GO:0003995">
    <property type="term" value="F:acyl-CoA dehydrogenase activity"/>
    <property type="evidence" value="ECO:0007669"/>
    <property type="project" value="TreeGrafter"/>
</dbReference>
<dbReference type="CDD" id="cd00567">
    <property type="entry name" value="ACAD"/>
    <property type="match status" value="1"/>
</dbReference>
<dbReference type="OrthoDB" id="7328575at2"/>
<gene>
    <name evidence="10" type="primary">acdA_4</name>
    <name evidence="10" type="ORF">TRN7648_03578</name>
</gene>
<evidence type="ECO:0000256" key="2">
    <source>
        <dbReference type="ARBA" id="ARBA00009347"/>
    </source>
</evidence>
<proteinExistence type="inferred from homology"/>
<evidence type="ECO:0000256" key="3">
    <source>
        <dbReference type="ARBA" id="ARBA00022630"/>
    </source>
</evidence>
<feature type="domain" description="Acyl-CoA oxidase/dehydrogenase middle" evidence="8">
    <location>
        <begin position="117"/>
        <end position="193"/>
    </location>
</feature>
<evidence type="ECO:0000259" key="8">
    <source>
        <dbReference type="Pfam" id="PF02770"/>
    </source>
</evidence>
<comment type="similarity">
    <text evidence="2 6">Belongs to the acyl-CoA dehydrogenase family.</text>
</comment>
<dbReference type="Gene3D" id="2.40.110.10">
    <property type="entry name" value="Butyryl-CoA Dehydrogenase, subunit A, domain 2"/>
    <property type="match status" value="1"/>
</dbReference>
<dbReference type="Proteomes" id="UP000054935">
    <property type="component" value="Unassembled WGS sequence"/>
</dbReference>
<dbReference type="AlphaFoldDB" id="A0A0P1GI07"/>
<organism evidence="10 11">
    <name type="scientific">Tropicibacter naphthalenivorans</name>
    <dbReference type="NCBI Taxonomy" id="441103"/>
    <lineage>
        <taxon>Bacteria</taxon>
        <taxon>Pseudomonadati</taxon>
        <taxon>Pseudomonadota</taxon>
        <taxon>Alphaproteobacteria</taxon>
        <taxon>Rhodobacterales</taxon>
        <taxon>Roseobacteraceae</taxon>
        <taxon>Tropicibacter</taxon>
    </lineage>
</organism>
<keyword evidence="5 6" id="KW-0560">Oxidoreductase</keyword>
<evidence type="ECO:0000256" key="5">
    <source>
        <dbReference type="ARBA" id="ARBA00023002"/>
    </source>
</evidence>
<dbReference type="GO" id="GO:0050660">
    <property type="term" value="F:flavin adenine dinucleotide binding"/>
    <property type="evidence" value="ECO:0007669"/>
    <property type="project" value="InterPro"/>
</dbReference>
<evidence type="ECO:0000256" key="4">
    <source>
        <dbReference type="ARBA" id="ARBA00022827"/>
    </source>
</evidence>
<dbReference type="PANTHER" id="PTHR43884">
    <property type="entry name" value="ACYL-COA DEHYDROGENASE"/>
    <property type="match status" value="1"/>
</dbReference>
<dbReference type="InterPro" id="IPR036250">
    <property type="entry name" value="AcylCo_DH-like_C"/>
</dbReference>
<dbReference type="RefSeq" id="WP_058248983.1">
    <property type="nucleotide sequence ID" value="NZ_CYSE01000008.1"/>
</dbReference>
<reference evidence="10 11" key="1">
    <citation type="submission" date="2015-09" db="EMBL/GenBank/DDBJ databases">
        <authorList>
            <consortium name="Swine Surveillance"/>
        </authorList>
    </citation>
    <scope>NUCLEOTIDE SEQUENCE [LARGE SCALE GENOMIC DNA]</scope>
    <source>
        <strain evidence="10 11">CECT 7648</strain>
    </source>
</reference>
<dbReference type="Pfam" id="PF02770">
    <property type="entry name" value="Acyl-CoA_dh_M"/>
    <property type="match status" value="1"/>
</dbReference>
<dbReference type="SUPFAM" id="SSF56645">
    <property type="entry name" value="Acyl-CoA dehydrogenase NM domain-like"/>
    <property type="match status" value="1"/>
</dbReference>
<evidence type="ECO:0000259" key="9">
    <source>
        <dbReference type="Pfam" id="PF02771"/>
    </source>
</evidence>
<protein>
    <submittedName>
        <fullName evidence="10">Acyl-CoA dehydrogenase</fullName>
        <ecNumber evidence="10">1.3.99.-</ecNumber>
    </submittedName>
</protein>
<comment type="cofactor">
    <cofactor evidence="1 6">
        <name>FAD</name>
        <dbReference type="ChEBI" id="CHEBI:57692"/>
    </cofactor>
</comment>
<dbReference type="InterPro" id="IPR009100">
    <property type="entry name" value="AcylCoA_DH/oxidase_NM_dom_sf"/>
</dbReference>
<dbReference type="PANTHER" id="PTHR43884:SF20">
    <property type="entry name" value="ACYL-COA DEHYDROGENASE FADE28"/>
    <property type="match status" value="1"/>
</dbReference>
<evidence type="ECO:0000256" key="6">
    <source>
        <dbReference type="RuleBase" id="RU362125"/>
    </source>
</evidence>
<dbReference type="Pfam" id="PF02771">
    <property type="entry name" value="Acyl-CoA_dh_N"/>
    <property type="match status" value="1"/>
</dbReference>
<feature type="domain" description="Acyl-CoA dehydrogenase/oxidase N-terminal" evidence="9">
    <location>
        <begin position="6"/>
        <end position="94"/>
    </location>
</feature>
<dbReference type="EC" id="1.3.99.-" evidence="10"/>